<keyword evidence="1" id="KW-0732">Signal</keyword>
<feature type="signal peptide" evidence="1">
    <location>
        <begin position="1"/>
        <end position="15"/>
    </location>
</feature>
<name>A0A067PEZ0_9AGAM</name>
<dbReference type="EMBL" id="KL197740">
    <property type="protein sequence ID" value="KDQ52405.1"/>
    <property type="molecule type" value="Genomic_DNA"/>
</dbReference>
<evidence type="ECO:0000256" key="1">
    <source>
        <dbReference type="SAM" id="SignalP"/>
    </source>
</evidence>
<evidence type="ECO:0000313" key="2">
    <source>
        <dbReference type="EMBL" id="KDQ52405.1"/>
    </source>
</evidence>
<dbReference type="HOGENOM" id="CLU_1907014_0_0_1"/>
<keyword evidence="3" id="KW-1185">Reference proteome</keyword>
<feature type="chain" id="PRO_5012022996" evidence="1">
    <location>
        <begin position="16"/>
        <end position="133"/>
    </location>
</feature>
<dbReference type="InParanoid" id="A0A067PEZ0"/>
<gene>
    <name evidence="2" type="ORF">JAAARDRAFT_50303</name>
</gene>
<accession>A0A067PEZ0</accession>
<organism evidence="2 3">
    <name type="scientific">Jaapia argillacea MUCL 33604</name>
    <dbReference type="NCBI Taxonomy" id="933084"/>
    <lineage>
        <taxon>Eukaryota</taxon>
        <taxon>Fungi</taxon>
        <taxon>Dikarya</taxon>
        <taxon>Basidiomycota</taxon>
        <taxon>Agaricomycotina</taxon>
        <taxon>Agaricomycetes</taxon>
        <taxon>Agaricomycetidae</taxon>
        <taxon>Jaapiales</taxon>
        <taxon>Jaapiaceae</taxon>
        <taxon>Jaapia</taxon>
    </lineage>
</organism>
<sequence>MTLSCLLPLPVGLLSLFPHSPSSILDSISLFPLSVMGSGWSEVLLTFLSTISMNPPNRVYLSPEPLASFSPYNHPDLMRSSITPHESPALMAEIGAVPVGEPMMRAKDTTTFRVAGFGAEAGEDWARVVSSQG</sequence>
<protein>
    <submittedName>
        <fullName evidence="2">Uncharacterized protein</fullName>
    </submittedName>
</protein>
<evidence type="ECO:0000313" key="3">
    <source>
        <dbReference type="Proteomes" id="UP000027265"/>
    </source>
</evidence>
<reference evidence="3" key="1">
    <citation type="journal article" date="2014" name="Proc. Natl. Acad. Sci. U.S.A.">
        <title>Extensive sampling of basidiomycete genomes demonstrates inadequacy of the white-rot/brown-rot paradigm for wood decay fungi.</title>
        <authorList>
            <person name="Riley R."/>
            <person name="Salamov A.A."/>
            <person name="Brown D.W."/>
            <person name="Nagy L.G."/>
            <person name="Floudas D."/>
            <person name="Held B.W."/>
            <person name="Levasseur A."/>
            <person name="Lombard V."/>
            <person name="Morin E."/>
            <person name="Otillar R."/>
            <person name="Lindquist E.A."/>
            <person name="Sun H."/>
            <person name="LaButti K.M."/>
            <person name="Schmutz J."/>
            <person name="Jabbour D."/>
            <person name="Luo H."/>
            <person name="Baker S.E."/>
            <person name="Pisabarro A.G."/>
            <person name="Walton J.D."/>
            <person name="Blanchette R.A."/>
            <person name="Henrissat B."/>
            <person name="Martin F."/>
            <person name="Cullen D."/>
            <person name="Hibbett D.S."/>
            <person name="Grigoriev I.V."/>
        </authorList>
    </citation>
    <scope>NUCLEOTIDE SEQUENCE [LARGE SCALE GENOMIC DNA]</scope>
    <source>
        <strain evidence="3">MUCL 33604</strain>
    </source>
</reference>
<dbReference type="AlphaFoldDB" id="A0A067PEZ0"/>
<dbReference type="Proteomes" id="UP000027265">
    <property type="component" value="Unassembled WGS sequence"/>
</dbReference>
<proteinExistence type="predicted"/>